<keyword evidence="2" id="KW-1133">Transmembrane helix</keyword>
<dbReference type="AlphaFoldDB" id="A0A067TF53"/>
<feature type="region of interest" description="Disordered" evidence="1">
    <location>
        <begin position="499"/>
        <end position="549"/>
    </location>
</feature>
<feature type="transmembrane region" description="Helical" evidence="2">
    <location>
        <begin position="275"/>
        <end position="296"/>
    </location>
</feature>
<dbReference type="EMBL" id="KL142371">
    <property type="protein sequence ID" value="KDR80947.1"/>
    <property type="molecule type" value="Genomic_DNA"/>
</dbReference>
<keyword evidence="2" id="KW-0472">Membrane</keyword>
<feature type="compositionally biased region" description="Polar residues" evidence="1">
    <location>
        <begin position="507"/>
        <end position="520"/>
    </location>
</feature>
<feature type="compositionally biased region" description="Low complexity" evidence="1">
    <location>
        <begin position="419"/>
        <end position="451"/>
    </location>
</feature>
<evidence type="ECO:0000256" key="2">
    <source>
        <dbReference type="SAM" id="Phobius"/>
    </source>
</evidence>
<keyword evidence="4" id="KW-1185">Reference proteome</keyword>
<feature type="region of interest" description="Disordered" evidence="1">
    <location>
        <begin position="419"/>
        <end position="453"/>
    </location>
</feature>
<sequence>MLHHSRRTRSRLARIKPVFGWHLEDEGRVELSTCASYRISVNPHSNDIALAFPYRLTVFTVGKKPQEVSIEPDAEGQISFVVKEPIGAEFMLRLRNAQGIDGGFLPSVFQAVAGITTSCINSTSSGSVLPSRPDVAGKWNPSSLDLGVVGGIPPYDVTVALLGPASPSVMTMPLSQFQSFRPIQATKTRALIAAVSDSNGEWVSRTSFIHLQDSAVNLGSNPTISVTVNNSTNTTNPTSVTGTEAVMDLRTSPTHSSDSQHIFSKRDQSEDGGSLIMILDAVILALLLGLALAVAIRELILRRRKKRQAKKERLARENIEASPPAPSATGMDGTMQEPSTGEGIAERYNSSSEDLRLIPPELPVSSVTDVKTSSPPSFPPSAFPLPDIAASPVPLPESYGDPYPSSTREMYGADLPLYSSRRSSSARPPSSTLPTSLSRSSSNRRPSMLSRGPSFSSLFSAKASRFTRFSETYSHNEPALSDARSLVLAREISRSSSAAVLGPWGNNGRQSSVPSPSGESDITEGGWRDHSSDPPAVPPLVFKHWGMEQ</sequence>
<feature type="region of interest" description="Disordered" evidence="1">
    <location>
        <begin position="307"/>
        <end position="385"/>
    </location>
</feature>
<dbReference type="OrthoDB" id="3071272at2759"/>
<dbReference type="Proteomes" id="UP000027222">
    <property type="component" value="Unassembled WGS sequence"/>
</dbReference>
<proteinExistence type="predicted"/>
<gene>
    <name evidence="3" type="ORF">GALMADRAFT_1116614</name>
</gene>
<protein>
    <submittedName>
        <fullName evidence="3">Uncharacterized protein</fullName>
    </submittedName>
</protein>
<name>A0A067TF53_GALM3</name>
<organism evidence="3 4">
    <name type="scientific">Galerina marginata (strain CBS 339.88)</name>
    <dbReference type="NCBI Taxonomy" id="685588"/>
    <lineage>
        <taxon>Eukaryota</taxon>
        <taxon>Fungi</taxon>
        <taxon>Dikarya</taxon>
        <taxon>Basidiomycota</taxon>
        <taxon>Agaricomycotina</taxon>
        <taxon>Agaricomycetes</taxon>
        <taxon>Agaricomycetidae</taxon>
        <taxon>Agaricales</taxon>
        <taxon>Agaricineae</taxon>
        <taxon>Strophariaceae</taxon>
        <taxon>Galerina</taxon>
    </lineage>
</organism>
<evidence type="ECO:0000313" key="4">
    <source>
        <dbReference type="Proteomes" id="UP000027222"/>
    </source>
</evidence>
<dbReference type="HOGENOM" id="CLU_496102_0_0_1"/>
<reference evidence="4" key="1">
    <citation type="journal article" date="2014" name="Proc. Natl. Acad. Sci. U.S.A.">
        <title>Extensive sampling of basidiomycete genomes demonstrates inadequacy of the white-rot/brown-rot paradigm for wood decay fungi.</title>
        <authorList>
            <person name="Riley R."/>
            <person name="Salamov A.A."/>
            <person name="Brown D.W."/>
            <person name="Nagy L.G."/>
            <person name="Floudas D."/>
            <person name="Held B.W."/>
            <person name="Levasseur A."/>
            <person name="Lombard V."/>
            <person name="Morin E."/>
            <person name="Otillar R."/>
            <person name="Lindquist E.A."/>
            <person name="Sun H."/>
            <person name="LaButti K.M."/>
            <person name="Schmutz J."/>
            <person name="Jabbour D."/>
            <person name="Luo H."/>
            <person name="Baker S.E."/>
            <person name="Pisabarro A.G."/>
            <person name="Walton J.D."/>
            <person name="Blanchette R.A."/>
            <person name="Henrissat B."/>
            <person name="Martin F."/>
            <person name="Cullen D."/>
            <person name="Hibbett D.S."/>
            <person name="Grigoriev I.V."/>
        </authorList>
    </citation>
    <scope>NUCLEOTIDE SEQUENCE [LARGE SCALE GENOMIC DNA]</scope>
    <source>
        <strain evidence="4">CBS 339.88</strain>
    </source>
</reference>
<accession>A0A067TF53</accession>
<evidence type="ECO:0000313" key="3">
    <source>
        <dbReference type="EMBL" id="KDR80947.1"/>
    </source>
</evidence>
<keyword evidence="2" id="KW-0812">Transmembrane</keyword>
<evidence type="ECO:0000256" key="1">
    <source>
        <dbReference type="SAM" id="MobiDB-lite"/>
    </source>
</evidence>